<organism evidence="7 8">
    <name type="scientific">Candidatus Vogelbacteria bacterium CG10_big_fil_rev_8_21_14_0_10_51_16</name>
    <dbReference type="NCBI Taxonomy" id="1975045"/>
    <lineage>
        <taxon>Bacteria</taxon>
        <taxon>Candidatus Vogeliibacteriota</taxon>
    </lineage>
</organism>
<accession>A0A2H0RDM5</accession>
<name>A0A2H0RDM5_9BACT</name>
<dbReference type="EMBL" id="PCYI01000025">
    <property type="protein sequence ID" value="PIR44618.1"/>
    <property type="molecule type" value="Genomic_DNA"/>
</dbReference>
<dbReference type="Pfam" id="PF00825">
    <property type="entry name" value="Ribonuclease_P"/>
    <property type="match status" value="1"/>
</dbReference>
<keyword evidence="2" id="KW-0819">tRNA processing</keyword>
<dbReference type="AlphaFoldDB" id="A0A2H0RDM5"/>
<keyword evidence="4" id="KW-0255">Endonuclease</keyword>
<reference evidence="7 8" key="1">
    <citation type="submission" date="2017-09" db="EMBL/GenBank/DDBJ databases">
        <title>Depth-based differentiation of microbial function through sediment-hosted aquifers and enrichment of novel symbionts in the deep terrestrial subsurface.</title>
        <authorList>
            <person name="Probst A.J."/>
            <person name="Ladd B."/>
            <person name="Jarett J.K."/>
            <person name="Geller-Mcgrath D.E."/>
            <person name="Sieber C.M."/>
            <person name="Emerson J.B."/>
            <person name="Anantharaman K."/>
            <person name="Thomas B.C."/>
            <person name="Malmstrom R."/>
            <person name="Stieglmeier M."/>
            <person name="Klingl A."/>
            <person name="Woyke T."/>
            <person name="Ryan C.M."/>
            <person name="Banfield J.F."/>
        </authorList>
    </citation>
    <scope>NUCLEOTIDE SEQUENCE [LARGE SCALE GENOMIC DNA]</scope>
    <source>
        <strain evidence="7">CG10_big_fil_rev_8_21_14_0_10_51_16</strain>
    </source>
</reference>
<evidence type="ECO:0000313" key="7">
    <source>
        <dbReference type="EMBL" id="PIR44618.1"/>
    </source>
</evidence>
<keyword evidence="6" id="KW-0694">RNA-binding</keyword>
<protein>
    <submittedName>
        <fullName evidence="7">Uncharacterized protein</fullName>
    </submittedName>
</protein>
<evidence type="ECO:0000313" key="8">
    <source>
        <dbReference type="Proteomes" id="UP000228767"/>
    </source>
</evidence>
<evidence type="ECO:0000256" key="3">
    <source>
        <dbReference type="ARBA" id="ARBA00022722"/>
    </source>
</evidence>
<dbReference type="InterPro" id="IPR000100">
    <property type="entry name" value="RNase_P"/>
</dbReference>
<evidence type="ECO:0000256" key="1">
    <source>
        <dbReference type="ARBA" id="ARBA00002663"/>
    </source>
</evidence>
<comment type="function">
    <text evidence="1">RNaseP catalyzes the removal of the 5'-leader sequence from pre-tRNA to produce the mature 5'-terminus. It can also cleave other RNA substrates such as 4.5S RNA. The protein component plays an auxiliary but essential role in vivo by binding to the 5'-leader sequence and broadening the substrate specificity of the ribozyme.</text>
</comment>
<keyword evidence="5" id="KW-0378">Hydrolase</keyword>
<sequence length="118" mass="13685">MLPRGYRTDRKLLEKLFSRAPKPFFRSTVRHGRSCSLRIVDYPCKPAKTAFIVSAKVAKKAVTRNLVKRRARGIVMKLCSRLPHDRVFIFTFNKAATTTSFKEFERDILALLQGERKK</sequence>
<comment type="caution">
    <text evidence="7">The sequence shown here is derived from an EMBL/GenBank/DDBJ whole genome shotgun (WGS) entry which is preliminary data.</text>
</comment>
<dbReference type="InterPro" id="IPR020539">
    <property type="entry name" value="RNase_P_CS"/>
</dbReference>
<dbReference type="GO" id="GO:0042781">
    <property type="term" value="F:3'-tRNA processing endoribonuclease activity"/>
    <property type="evidence" value="ECO:0007669"/>
    <property type="project" value="TreeGrafter"/>
</dbReference>
<evidence type="ECO:0000256" key="4">
    <source>
        <dbReference type="ARBA" id="ARBA00022759"/>
    </source>
</evidence>
<dbReference type="InterPro" id="IPR014721">
    <property type="entry name" value="Ribsml_uS5_D2-typ_fold_subgr"/>
</dbReference>
<dbReference type="GO" id="GO:0000049">
    <property type="term" value="F:tRNA binding"/>
    <property type="evidence" value="ECO:0007669"/>
    <property type="project" value="InterPro"/>
</dbReference>
<dbReference type="PANTHER" id="PTHR33992:SF1">
    <property type="entry name" value="RIBONUCLEASE P PROTEIN COMPONENT"/>
    <property type="match status" value="1"/>
</dbReference>
<evidence type="ECO:0000256" key="6">
    <source>
        <dbReference type="ARBA" id="ARBA00022884"/>
    </source>
</evidence>
<gene>
    <name evidence="7" type="ORF">COV10_03900</name>
</gene>
<dbReference type="PROSITE" id="PS00648">
    <property type="entry name" value="RIBONUCLEASE_P"/>
    <property type="match status" value="1"/>
</dbReference>
<dbReference type="InterPro" id="IPR020568">
    <property type="entry name" value="Ribosomal_Su5_D2-typ_SF"/>
</dbReference>
<dbReference type="PANTHER" id="PTHR33992">
    <property type="entry name" value="RIBONUCLEASE P PROTEIN COMPONENT"/>
    <property type="match status" value="1"/>
</dbReference>
<dbReference type="Gene3D" id="3.30.230.10">
    <property type="match status" value="1"/>
</dbReference>
<evidence type="ECO:0000256" key="2">
    <source>
        <dbReference type="ARBA" id="ARBA00022694"/>
    </source>
</evidence>
<dbReference type="Proteomes" id="UP000228767">
    <property type="component" value="Unassembled WGS sequence"/>
</dbReference>
<dbReference type="GO" id="GO:0004526">
    <property type="term" value="F:ribonuclease P activity"/>
    <property type="evidence" value="ECO:0007669"/>
    <property type="project" value="InterPro"/>
</dbReference>
<dbReference type="SUPFAM" id="SSF54211">
    <property type="entry name" value="Ribosomal protein S5 domain 2-like"/>
    <property type="match status" value="1"/>
</dbReference>
<evidence type="ECO:0000256" key="5">
    <source>
        <dbReference type="ARBA" id="ARBA00022801"/>
    </source>
</evidence>
<dbReference type="GO" id="GO:0030677">
    <property type="term" value="C:ribonuclease P complex"/>
    <property type="evidence" value="ECO:0007669"/>
    <property type="project" value="TreeGrafter"/>
</dbReference>
<proteinExistence type="predicted"/>
<keyword evidence="3" id="KW-0540">Nuclease</keyword>